<dbReference type="RefSeq" id="XP_001885045.1">
    <property type="nucleotide sequence ID" value="XM_001885010.1"/>
</dbReference>
<dbReference type="Proteomes" id="UP000001194">
    <property type="component" value="Unassembled WGS sequence"/>
</dbReference>
<keyword evidence="2" id="KW-1185">Reference proteome</keyword>
<evidence type="ECO:0000313" key="1">
    <source>
        <dbReference type="EMBL" id="EDR04154.1"/>
    </source>
</evidence>
<dbReference type="GeneID" id="6080838"/>
<protein>
    <submittedName>
        <fullName evidence="1">Predicted protein</fullName>
    </submittedName>
</protein>
<dbReference type="KEGG" id="lbc:LACBIDRAFT_304750"/>
<dbReference type="HOGENOM" id="CLU_1796803_0_0_1"/>
<proteinExistence type="predicted"/>
<organism evidence="2">
    <name type="scientific">Laccaria bicolor (strain S238N-H82 / ATCC MYA-4686)</name>
    <name type="common">Bicoloured deceiver</name>
    <name type="synonym">Laccaria laccata var. bicolor</name>
    <dbReference type="NCBI Taxonomy" id="486041"/>
    <lineage>
        <taxon>Eukaryota</taxon>
        <taxon>Fungi</taxon>
        <taxon>Dikarya</taxon>
        <taxon>Basidiomycota</taxon>
        <taxon>Agaricomycotina</taxon>
        <taxon>Agaricomycetes</taxon>
        <taxon>Agaricomycetidae</taxon>
        <taxon>Agaricales</taxon>
        <taxon>Agaricineae</taxon>
        <taxon>Hydnangiaceae</taxon>
        <taxon>Laccaria</taxon>
    </lineage>
</organism>
<name>B0DM87_LACBS</name>
<reference evidence="1 2" key="1">
    <citation type="journal article" date="2008" name="Nature">
        <title>The genome of Laccaria bicolor provides insights into mycorrhizal symbiosis.</title>
        <authorList>
            <person name="Martin F."/>
            <person name="Aerts A."/>
            <person name="Ahren D."/>
            <person name="Brun A."/>
            <person name="Danchin E.G.J."/>
            <person name="Duchaussoy F."/>
            <person name="Gibon J."/>
            <person name="Kohler A."/>
            <person name="Lindquist E."/>
            <person name="Pereda V."/>
            <person name="Salamov A."/>
            <person name="Shapiro H.J."/>
            <person name="Wuyts J."/>
            <person name="Blaudez D."/>
            <person name="Buee M."/>
            <person name="Brokstein P."/>
            <person name="Canbaeck B."/>
            <person name="Cohen D."/>
            <person name="Courty P.E."/>
            <person name="Coutinho P.M."/>
            <person name="Delaruelle C."/>
            <person name="Detter J.C."/>
            <person name="Deveau A."/>
            <person name="DiFazio S."/>
            <person name="Duplessis S."/>
            <person name="Fraissinet-Tachet L."/>
            <person name="Lucic E."/>
            <person name="Frey-Klett P."/>
            <person name="Fourrey C."/>
            <person name="Feussner I."/>
            <person name="Gay G."/>
            <person name="Grimwood J."/>
            <person name="Hoegger P.J."/>
            <person name="Jain P."/>
            <person name="Kilaru S."/>
            <person name="Labbe J."/>
            <person name="Lin Y.C."/>
            <person name="Legue V."/>
            <person name="Le Tacon F."/>
            <person name="Marmeisse R."/>
            <person name="Melayah D."/>
            <person name="Montanini B."/>
            <person name="Muratet M."/>
            <person name="Nehls U."/>
            <person name="Niculita-Hirzel H."/>
            <person name="Oudot-Le Secq M.P."/>
            <person name="Peter M."/>
            <person name="Quesneville H."/>
            <person name="Rajashekar B."/>
            <person name="Reich M."/>
            <person name="Rouhier N."/>
            <person name="Schmutz J."/>
            <person name="Yin T."/>
            <person name="Chalot M."/>
            <person name="Henrissat B."/>
            <person name="Kuees U."/>
            <person name="Lucas S."/>
            <person name="Van de Peer Y."/>
            <person name="Podila G.K."/>
            <person name="Polle A."/>
            <person name="Pukkila P.J."/>
            <person name="Richardson P.M."/>
            <person name="Rouze P."/>
            <person name="Sanders I.R."/>
            <person name="Stajich J.E."/>
            <person name="Tunlid A."/>
            <person name="Tuskan G."/>
            <person name="Grigoriev I.V."/>
        </authorList>
    </citation>
    <scope>NUCLEOTIDE SEQUENCE [LARGE SCALE GENOMIC DNA]</scope>
    <source>
        <strain evidence="2">S238N-H82 / ATCC MYA-4686</strain>
    </source>
</reference>
<dbReference type="EMBL" id="DS547119">
    <property type="protein sequence ID" value="EDR04154.1"/>
    <property type="molecule type" value="Genomic_DNA"/>
</dbReference>
<gene>
    <name evidence="1" type="ORF">LACBIDRAFT_304750</name>
</gene>
<dbReference type="AlphaFoldDB" id="B0DM87"/>
<sequence>MSNADQSNAIQVNWKKVSERQKYNSKVDILRRLNFTTSGYRNMMKPGCPRQCYMPMPPFPGRPVLPDGVYPVDYDDLCNLSEERANIIMDCFDLNGESNEYANANIRTKIFEIAGFMGISMKEKFREEYDRWEEEMEQDVITIE</sequence>
<dbReference type="InParanoid" id="B0DM87"/>
<accession>B0DM87</accession>
<evidence type="ECO:0000313" key="2">
    <source>
        <dbReference type="Proteomes" id="UP000001194"/>
    </source>
</evidence>